<name>A0A2P5I940_DIAHE</name>
<keyword evidence="2" id="KW-0677">Repeat</keyword>
<feature type="compositionally biased region" description="Low complexity" evidence="4">
    <location>
        <begin position="26"/>
        <end position="42"/>
    </location>
</feature>
<dbReference type="Gene3D" id="2.130.10.30">
    <property type="entry name" value="Regulator of chromosome condensation 1/beta-lactamase-inhibitor protein II"/>
    <property type="match status" value="1"/>
</dbReference>
<feature type="compositionally biased region" description="Basic and acidic residues" evidence="4">
    <location>
        <begin position="220"/>
        <end position="229"/>
    </location>
</feature>
<dbReference type="STRING" id="158607.A0A2P5I940"/>
<organism evidence="6 7">
    <name type="scientific">Diaporthe helianthi</name>
    <dbReference type="NCBI Taxonomy" id="158607"/>
    <lineage>
        <taxon>Eukaryota</taxon>
        <taxon>Fungi</taxon>
        <taxon>Dikarya</taxon>
        <taxon>Ascomycota</taxon>
        <taxon>Pezizomycotina</taxon>
        <taxon>Sordariomycetes</taxon>
        <taxon>Sordariomycetidae</taxon>
        <taxon>Diaporthales</taxon>
        <taxon>Diaporthaceae</taxon>
        <taxon>Diaporthe</taxon>
    </lineage>
</organism>
<comment type="caution">
    <text evidence="6">The sequence shown here is derived from an EMBL/GenBank/DDBJ whole genome shotgun (WGS) entry which is preliminary data.</text>
</comment>
<feature type="repeat" description="RCC1" evidence="3">
    <location>
        <begin position="373"/>
        <end position="451"/>
    </location>
</feature>
<gene>
    <name evidence="6" type="ORF">DHEL01_v202608</name>
</gene>
<feature type="compositionally biased region" description="Polar residues" evidence="4">
    <location>
        <begin position="157"/>
        <end position="166"/>
    </location>
</feature>
<keyword evidence="7" id="KW-1185">Reference proteome</keyword>
<dbReference type="PROSITE" id="PS00625">
    <property type="entry name" value="RCC1_1"/>
    <property type="match status" value="1"/>
</dbReference>
<evidence type="ECO:0000259" key="5">
    <source>
        <dbReference type="Pfam" id="PF25390"/>
    </source>
</evidence>
<evidence type="ECO:0000256" key="3">
    <source>
        <dbReference type="PROSITE-ProRule" id="PRU00235"/>
    </source>
</evidence>
<evidence type="ECO:0000256" key="4">
    <source>
        <dbReference type="SAM" id="MobiDB-lite"/>
    </source>
</evidence>
<dbReference type="PANTHER" id="PTHR45982:SF1">
    <property type="entry name" value="REGULATOR OF CHROMOSOME CONDENSATION"/>
    <property type="match status" value="1"/>
</dbReference>
<feature type="repeat" description="RCC1" evidence="3">
    <location>
        <begin position="562"/>
        <end position="618"/>
    </location>
</feature>
<evidence type="ECO:0000313" key="7">
    <source>
        <dbReference type="Proteomes" id="UP000094444"/>
    </source>
</evidence>
<dbReference type="InterPro" id="IPR051553">
    <property type="entry name" value="Ran_GTPase-activating"/>
</dbReference>
<feature type="compositionally biased region" description="Low complexity" evidence="4">
    <location>
        <begin position="80"/>
        <end position="90"/>
    </location>
</feature>
<dbReference type="InterPro" id="IPR058923">
    <property type="entry name" value="RCC1-like_dom"/>
</dbReference>
<dbReference type="AlphaFoldDB" id="A0A2P5I940"/>
<dbReference type="InterPro" id="IPR009091">
    <property type="entry name" value="RCC1/BLIP-II"/>
</dbReference>
<evidence type="ECO:0000256" key="2">
    <source>
        <dbReference type="ARBA" id="ARBA00022737"/>
    </source>
</evidence>
<dbReference type="PANTHER" id="PTHR45982">
    <property type="entry name" value="REGULATOR OF CHROMOSOME CONDENSATION"/>
    <property type="match status" value="1"/>
</dbReference>
<dbReference type="InParanoid" id="A0A2P5I940"/>
<feature type="compositionally biased region" description="Acidic residues" evidence="4">
    <location>
        <begin position="176"/>
        <end position="185"/>
    </location>
</feature>
<protein>
    <submittedName>
        <fullName evidence="6">RCC1 domain-containing protein</fullName>
    </submittedName>
</protein>
<feature type="region of interest" description="Disordered" evidence="4">
    <location>
        <begin position="156"/>
        <end position="278"/>
    </location>
</feature>
<accession>A0A2P5I940</accession>
<dbReference type="SUPFAM" id="SSF50985">
    <property type="entry name" value="RCC1/BLIP-II"/>
    <property type="match status" value="1"/>
</dbReference>
<dbReference type="EMBL" id="MAVT02000144">
    <property type="protein sequence ID" value="POS79005.1"/>
    <property type="molecule type" value="Genomic_DNA"/>
</dbReference>
<dbReference type="GO" id="GO:0005085">
    <property type="term" value="F:guanyl-nucleotide exchange factor activity"/>
    <property type="evidence" value="ECO:0007669"/>
    <property type="project" value="TreeGrafter"/>
</dbReference>
<dbReference type="Proteomes" id="UP000094444">
    <property type="component" value="Unassembled WGS sequence"/>
</dbReference>
<dbReference type="PROSITE" id="PS00626">
    <property type="entry name" value="RCC1_2"/>
    <property type="match status" value="2"/>
</dbReference>
<feature type="repeat" description="RCC1" evidence="3">
    <location>
        <begin position="312"/>
        <end position="372"/>
    </location>
</feature>
<feature type="repeat" description="RCC1" evidence="3">
    <location>
        <begin position="505"/>
        <end position="561"/>
    </location>
</feature>
<feature type="compositionally biased region" description="Low complexity" evidence="4">
    <location>
        <begin position="50"/>
        <end position="63"/>
    </location>
</feature>
<evidence type="ECO:0000256" key="1">
    <source>
        <dbReference type="ARBA" id="ARBA00022658"/>
    </source>
</evidence>
<evidence type="ECO:0000313" key="6">
    <source>
        <dbReference type="EMBL" id="POS79005.1"/>
    </source>
</evidence>
<keyword evidence="1" id="KW-0344">Guanine-nucleotide releasing factor</keyword>
<feature type="repeat" description="RCC1" evidence="3">
    <location>
        <begin position="452"/>
        <end position="504"/>
    </location>
</feature>
<dbReference type="PRINTS" id="PR00633">
    <property type="entry name" value="RCCNDNSATION"/>
</dbReference>
<dbReference type="GO" id="GO:0005737">
    <property type="term" value="C:cytoplasm"/>
    <property type="evidence" value="ECO:0007669"/>
    <property type="project" value="TreeGrafter"/>
</dbReference>
<feature type="repeat" description="RCC1" evidence="3">
    <location>
        <begin position="619"/>
        <end position="683"/>
    </location>
</feature>
<sequence length="741" mass="78667">MPPRKGATKAEGATAAVGRPGKKPASKVAATKATASKAATPKTQKKDATLKAASTTKASASSSRPTLTPSSVKKSDKKAATTTATSATSDKPTKSGVTPSAKKSQKKASDANAAPDTFAGLKVGPWDRPTLPGEMPPEAVGHPLSSLLDIPVKAAKLSSTQATKANTSRKRRSSSIEDDEVDEVEPVATRTAKKRVKTDSGSSKRKATADADRRARKTRKVDGQEDHGDQNSPDDQEVCEVESVRPRRGLAAPKAAAKAAAPAKKPAASKAVQVNKDAKKEVRKEARKEARKQPPVKFQSRIQINFAPTQPLDVFIFGSGESGELGLGNKKIDGKKPVNVKRPRLNPLLSTENVGVVQVACGGMHSVALTKDNTILTWGVNDQGALGRDTTWDGGLRDAEAEDTEDTENGFESLNPIECTPTEVNTKNIVEGTKFTKVVASDSASFALTEDGRLYGWGTFRSSDGILGFDKDTLVQYEPVILPESKNIVDIVAGNNHVMTLDNKGKVQTWGAPEMNQLGRRVVQRDMVASALRPGGLSFKRGIKIVKIACGSYHSFAIDDLGRLYAWGLNNYGELGLDEGAGEDGATVLEPTLVESLADHSIAEIAGGEHHSVACSEDGKLLVWGRIDGKQTGLTADKFNQDNTIYDEHGKPRVLTVPAVHEGFDNVVSVACGIDNSFAITRDGKAYSWGFSANYQTGQGGQEDDVEVPMLIDNSAVRDRKILSAGAGGQFSVLTSIHENA</sequence>
<dbReference type="PROSITE" id="PS50012">
    <property type="entry name" value="RCC1_3"/>
    <property type="match status" value="7"/>
</dbReference>
<feature type="domain" description="RCC1-like" evidence="5">
    <location>
        <begin position="313"/>
        <end position="734"/>
    </location>
</feature>
<dbReference type="OrthoDB" id="61110at2759"/>
<dbReference type="InterPro" id="IPR000408">
    <property type="entry name" value="Reg_chr_condens"/>
</dbReference>
<dbReference type="FunCoup" id="A0A2P5I940">
    <property type="interactions" value="999"/>
</dbReference>
<proteinExistence type="predicted"/>
<dbReference type="Pfam" id="PF25390">
    <property type="entry name" value="WD40_RLD"/>
    <property type="match status" value="1"/>
</dbReference>
<feature type="region of interest" description="Disordered" evidence="4">
    <location>
        <begin position="1"/>
        <end position="144"/>
    </location>
</feature>
<reference evidence="6" key="1">
    <citation type="submission" date="2017-09" db="EMBL/GenBank/DDBJ databases">
        <title>Polyketide synthases of a Diaporthe helianthi virulent isolate.</title>
        <authorList>
            <person name="Baroncelli R."/>
        </authorList>
    </citation>
    <scope>NUCLEOTIDE SEQUENCE [LARGE SCALE GENOMIC DNA]</scope>
    <source>
        <strain evidence="6">7/96</strain>
    </source>
</reference>
<feature type="compositionally biased region" description="Low complexity" evidence="4">
    <location>
        <begin position="251"/>
        <end position="271"/>
    </location>
</feature>
<feature type="repeat" description="RCC1" evidence="3">
    <location>
        <begin position="684"/>
        <end position="738"/>
    </location>
</feature>